<dbReference type="eggNOG" id="COG2334">
    <property type="taxonomic scope" value="Bacteria"/>
</dbReference>
<dbReference type="PATRIC" id="fig|1232683.4.peg.3914"/>
<dbReference type="Pfam" id="PF01636">
    <property type="entry name" value="APH"/>
    <property type="match status" value="1"/>
</dbReference>
<evidence type="ECO:0000313" key="2">
    <source>
        <dbReference type="EMBL" id="KEA61831.1"/>
    </source>
</evidence>
<feature type="domain" description="Aminoglycoside phosphotransferase" evidence="1">
    <location>
        <begin position="287"/>
        <end position="449"/>
    </location>
</feature>
<dbReference type="SUPFAM" id="SSF56112">
    <property type="entry name" value="Protein kinase-like (PK-like)"/>
    <property type="match status" value="1"/>
</dbReference>
<dbReference type="Gene3D" id="1.20.58.220">
    <property type="entry name" value="Phosphate transport system protein phou homolog 2, domain 2"/>
    <property type="match status" value="1"/>
</dbReference>
<proteinExistence type="predicted"/>
<organism evidence="2 3">
    <name type="scientific">Marinobacterium lacunae</name>
    <dbReference type="NCBI Taxonomy" id="1232683"/>
    <lineage>
        <taxon>Bacteria</taxon>
        <taxon>Pseudomonadati</taxon>
        <taxon>Pseudomonadota</taxon>
        <taxon>Gammaproteobacteria</taxon>
        <taxon>Oceanospirillales</taxon>
        <taxon>Oceanospirillaceae</taxon>
        <taxon>Marinobacterium</taxon>
    </lineage>
</organism>
<dbReference type="Proteomes" id="UP000028252">
    <property type="component" value="Unassembled WGS sequence"/>
</dbReference>
<evidence type="ECO:0000259" key="1">
    <source>
        <dbReference type="Pfam" id="PF01636"/>
    </source>
</evidence>
<dbReference type="AlphaFoldDB" id="A0A081FTH6"/>
<dbReference type="InterPro" id="IPR002575">
    <property type="entry name" value="Aminoglycoside_PTrfase"/>
</dbReference>
<evidence type="ECO:0000313" key="3">
    <source>
        <dbReference type="Proteomes" id="UP000028252"/>
    </source>
</evidence>
<keyword evidence="3" id="KW-1185">Reference proteome</keyword>
<reference evidence="2 3" key="1">
    <citation type="submission" date="2014-04" db="EMBL/GenBank/DDBJ databases">
        <title>Marinobacterium kochiensis sp. nov., isolated from sediment sample collected from Kochi backwaters in Kerala, India.</title>
        <authorList>
            <person name="Singh A."/>
            <person name="Pinnaka A.K."/>
        </authorList>
    </citation>
    <scope>NUCLEOTIDE SEQUENCE [LARGE SCALE GENOMIC DNA]</scope>
    <source>
        <strain evidence="2 3">AK27</strain>
    </source>
</reference>
<comment type="caution">
    <text evidence="2">The sequence shown here is derived from an EMBL/GenBank/DDBJ whole genome shotgun (WGS) entry which is preliminary data.</text>
</comment>
<accession>A0A081FTH6</accession>
<dbReference type="InterPro" id="IPR038078">
    <property type="entry name" value="PhoU-like_sf"/>
</dbReference>
<dbReference type="SUPFAM" id="SSF109755">
    <property type="entry name" value="PhoU-like"/>
    <property type="match status" value="1"/>
</dbReference>
<dbReference type="EMBL" id="JMQN01000059">
    <property type="protein sequence ID" value="KEA61831.1"/>
    <property type="molecule type" value="Genomic_DNA"/>
</dbReference>
<protein>
    <recommendedName>
        <fullName evidence="1">Aminoglycoside phosphotransferase domain-containing protein</fullName>
    </recommendedName>
</protein>
<dbReference type="Gene3D" id="3.90.1200.10">
    <property type="match status" value="1"/>
</dbReference>
<gene>
    <name evidence="2" type="ORF">ADIMK_3978</name>
</gene>
<sequence length="546" mass="62314">MIKLPKGLQDNLHFLRVEVDSQVAGLQGYLKAPSTVLARKIQDRSGYAYNLKTRIQSDVIARLRSGKRHTGRDITLRSVEFIAIDLERITEICRNCIEQMQTIECFSLLGASRYASMLKRVRKGLSQLEDAMAAPGSKAAVEIGQINNRLMRDYEHQLQGYVRALKQHPEHTEDLTRALFVAYEMKQMGAALLHISESIISANLGQPVSFERFFSLKSMISDLDADGDDLQVASIAQTRSGSSISGISNGDDAENGYLAIFKDGEKRKVKEERAGVNAWHEIYPGLAPKILSYEKRGQSAALLIEHLPGYTFEQILLNEPDTLLEQAQKRLEKTLKSIWRETRVSEPSPASFMQQLQKRMDDVYRIHPEFAQSDSTLCGVDIPSFDSLIAHAQKREKGWPAPFLVYCHGDFNVDNIIYDPLEKRINFIDLHRSRYMDYVQDVSVFMVSNYRLQILDADTRKRLMRVAQHLYATARRYAVKQGDDTFEVRLALGLARSFATSTRFILDKSLARRMQIRARYLLELVLAVKPGREKKFRLPMKEIFVD</sequence>
<dbReference type="InterPro" id="IPR011009">
    <property type="entry name" value="Kinase-like_dom_sf"/>
</dbReference>
<dbReference type="STRING" id="1232683.ADIMK_3978"/>
<dbReference type="RefSeq" id="WP_051693165.1">
    <property type="nucleotide sequence ID" value="NZ_JMQN01000059.1"/>
</dbReference>
<dbReference type="OrthoDB" id="3806873at2"/>
<name>A0A081FTH6_9GAMM</name>